<keyword evidence="5" id="KW-0175">Coiled coil</keyword>
<dbReference type="GO" id="GO:0008270">
    <property type="term" value="F:zinc ion binding"/>
    <property type="evidence" value="ECO:0007669"/>
    <property type="project" value="UniProtKB-KW"/>
</dbReference>
<evidence type="ECO:0000259" key="8">
    <source>
        <dbReference type="PROSITE" id="PS50135"/>
    </source>
</evidence>
<feature type="region of interest" description="Disordered" evidence="6">
    <location>
        <begin position="459"/>
        <end position="489"/>
    </location>
</feature>
<dbReference type="Pfam" id="PF00569">
    <property type="entry name" value="ZZ"/>
    <property type="match status" value="1"/>
</dbReference>
<dbReference type="InterPro" id="IPR009057">
    <property type="entry name" value="Homeodomain-like_sf"/>
</dbReference>
<dbReference type="CDD" id="cd00167">
    <property type="entry name" value="SANT"/>
    <property type="match status" value="1"/>
</dbReference>
<feature type="domain" description="ZZ-type" evidence="8">
    <location>
        <begin position="546"/>
        <end position="606"/>
    </location>
</feature>
<accession>A0A397TCW4</accession>
<dbReference type="InterPro" id="IPR017930">
    <property type="entry name" value="Myb_dom"/>
</dbReference>
<dbReference type="SUPFAM" id="SSF46689">
    <property type="entry name" value="Homeodomain-like"/>
    <property type="match status" value="1"/>
</dbReference>
<gene>
    <name evidence="10" type="ORF">C1645_802788</name>
</gene>
<feature type="coiled-coil region" evidence="5">
    <location>
        <begin position="158"/>
        <end position="185"/>
    </location>
</feature>
<dbReference type="AlphaFoldDB" id="A0A397TCW4"/>
<feature type="compositionally biased region" description="Polar residues" evidence="6">
    <location>
        <begin position="116"/>
        <end position="135"/>
    </location>
</feature>
<feature type="compositionally biased region" description="Low complexity" evidence="6">
    <location>
        <begin position="241"/>
        <end position="252"/>
    </location>
</feature>
<dbReference type="Pfam" id="PF00249">
    <property type="entry name" value="Myb_DNA-binding"/>
    <property type="match status" value="1"/>
</dbReference>
<dbReference type="SMART" id="SM00291">
    <property type="entry name" value="ZnF_ZZ"/>
    <property type="match status" value="1"/>
</dbReference>
<evidence type="ECO:0000256" key="2">
    <source>
        <dbReference type="ARBA" id="ARBA00022771"/>
    </source>
</evidence>
<feature type="compositionally biased region" description="Polar residues" evidence="6">
    <location>
        <begin position="292"/>
        <end position="308"/>
    </location>
</feature>
<dbReference type="InterPro" id="IPR043145">
    <property type="entry name" value="Znf_ZZ_sf"/>
</dbReference>
<dbReference type="InterPro" id="IPR037830">
    <property type="entry name" value="ZZZ3"/>
</dbReference>
<feature type="region of interest" description="Disordered" evidence="6">
    <location>
        <begin position="218"/>
        <end position="252"/>
    </location>
</feature>
<feature type="region of interest" description="Disordered" evidence="6">
    <location>
        <begin position="24"/>
        <end position="54"/>
    </location>
</feature>
<feature type="region of interest" description="Disordered" evidence="6">
    <location>
        <begin position="277"/>
        <end position="312"/>
    </location>
</feature>
<sequence>MSPIAFDTTLVEQICFEAVEHTNGLTKDPTKSCTDQEQPQQQQPPPQLEQEQKRNDKINIQQLQEEVVTVSTSEDMMQIDDPKELIPSSEQNLDQNSPPQPLQPPQLIQETQQHQVTSSSQIKQTNSENLGPCITNTNDMEDTLLNENEDYEMMLRAVNVLKFQLEQVKEDIKKLKEIKQRALSDPITYIEKLRDGTHGKIPERQYIFGVPQINWNKYHTRPSQYKPPPRPERESRNGFKSNDTSSSDSSLDPAEFVHKKAQELGFKVPPNAVLSTRTKRKTNPVFDDDRVFNNTLPQSMGRNKQGSMPFNKKGKQALFSTPVKKRGAIRNGSASAVSNSSMFSTIVANTNCTSTSTLVSSSNRRNNKKKSSELKLSEDSPKTGNYNIPWTDDEQRRLVELLAIYPDEEIQSHRFKKISEALGTRTPKQVASRVQKYFIKLAKHGLPVPGRIPSVSFATTATKNSQSKNKKSGRASKPKVISPSPEKRPRHLRISGLSYLEERPPPTVYMPDDDDESIIKNEMMLVERPQNDNVQQTYNVITGPVHHGFCCDGCHMDPIIGSRYLCSECDESREVDLCEECFGEECFENEYHKKTHKFILITNPIITPHIDKDYVPENIGEYSYLGVAPPPTS</sequence>
<evidence type="ECO:0000256" key="6">
    <source>
        <dbReference type="SAM" id="MobiDB-lite"/>
    </source>
</evidence>
<dbReference type="Gene3D" id="3.30.60.90">
    <property type="match status" value="1"/>
</dbReference>
<feature type="compositionally biased region" description="Basic and acidic residues" evidence="6">
    <location>
        <begin position="370"/>
        <end position="381"/>
    </location>
</feature>
<keyword evidence="2 4" id="KW-0863">Zinc-finger</keyword>
<evidence type="ECO:0000313" key="10">
    <source>
        <dbReference type="EMBL" id="RIA95742.1"/>
    </source>
</evidence>
<evidence type="ECO:0000259" key="7">
    <source>
        <dbReference type="PROSITE" id="PS50090"/>
    </source>
</evidence>
<proteinExistence type="predicted"/>
<dbReference type="SUPFAM" id="SSF57850">
    <property type="entry name" value="RING/U-box"/>
    <property type="match status" value="1"/>
</dbReference>
<dbReference type="InterPro" id="IPR001005">
    <property type="entry name" value="SANT/Myb"/>
</dbReference>
<dbReference type="Proteomes" id="UP000265703">
    <property type="component" value="Unassembled WGS sequence"/>
</dbReference>
<evidence type="ECO:0000259" key="9">
    <source>
        <dbReference type="PROSITE" id="PS51294"/>
    </source>
</evidence>
<dbReference type="OrthoDB" id="424753at2759"/>
<dbReference type="InterPro" id="IPR000433">
    <property type="entry name" value="Znf_ZZ"/>
</dbReference>
<dbReference type="EMBL" id="QKYT01000055">
    <property type="protein sequence ID" value="RIA95742.1"/>
    <property type="molecule type" value="Genomic_DNA"/>
</dbReference>
<dbReference type="PROSITE" id="PS50090">
    <property type="entry name" value="MYB_LIKE"/>
    <property type="match status" value="1"/>
</dbReference>
<feature type="region of interest" description="Disordered" evidence="6">
    <location>
        <begin position="87"/>
        <end position="135"/>
    </location>
</feature>
<protein>
    <submittedName>
        <fullName evidence="10">Uncharacterized protein</fullName>
    </submittedName>
</protein>
<evidence type="ECO:0000256" key="5">
    <source>
        <dbReference type="SAM" id="Coils"/>
    </source>
</evidence>
<organism evidence="10 11">
    <name type="scientific">Glomus cerebriforme</name>
    <dbReference type="NCBI Taxonomy" id="658196"/>
    <lineage>
        <taxon>Eukaryota</taxon>
        <taxon>Fungi</taxon>
        <taxon>Fungi incertae sedis</taxon>
        <taxon>Mucoromycota</taxon>
        <taxon>Glomeromycotina</taxon>
        <taxon>Glomeromycetes</taxon>
        <taxon>Glomerales</taxon>
        <taxon>Glomeraceae</taxon>
        <taxon>Glomus</taxon>
    </lineage>
</organism>
<keyword evidence="11" id="KW-1185">Reference proteome</keyword>
<evidence type="ECO:0000256" key="4">
    <source>
        <dbReference type="PROSITE-ProRule" id="PRU00228"/>
    </source>
</evidence>
<name>A0A397TCW4_9GLOM</name>
<feature type="compositionally biased region" description="Low complexity" evidence="6">
    <location>
        <begin position="105"/>
        <end position="115"/>
    </location>
</feature>
<feature type="region of interest" description="Disordered" evidence="6">
    <location>
        <begin position="355"/>
        <end position="388"/>
    </location>
</feature>
<keyword evidence="1" id="KW-0479">Metal-binding</keyword>
<dbReference type="STRING" id="658196.A0A397TCW4"/>
<reference evidence="10 11" key="1">
    <citation type="submission" date="2018-06" db="EMBL/GenBank/DDBJ databases">
        <title>Comparative genomics reveals the genomic features of Rhizophagus irregularis, R. cerebriforme, R. diaphanum and Gigaspora rosea, and their symbiotic lifestyle signature.</title>
        <authorList>
            <person name="Morin E."/>
            <person name="San Clemente H."/>
            <person name="Chen E.C.H."/>
            <person name="De La Providencia I."/>
            <person name="Hainaut M."/>
            <person name="Kuo A."/>
            <person name="Kohler A."/>
            <person name="Murat C."/>
            <person name="Tang N."/>
            <person name="Roy S."/>
            <person name="Loubradou J."/>
            <person name="Henrissat B."/>
            <person name="Grigoriev I.V."/>
            <person name="Corradi N."/>
            <person name="Roux C."/>
            <person name="Martin F.M."/>
        </authorList>
    </citation>
    <scope>NUCLEOTIDE SEQUENCE [LARGE SCALE GENOMIC DNA]</scope>
    <source>
        <strain evidence="10 11">DAOM 227022</strain>
    </source>
</reference>
<keyword evidence="3" id="KW-0862">Zinc</keyword>
<feature type="compositionally biased region" description="Basic residues" evidence="6">
    <location>
        <begin position="468"/>
        <end position="477"/>
    </location>
</feature>
<evidence type="ECO:0000256" key="1">
    <source>
        <dbReference type="ARBA" id="ARBA00022723"/>
    </source>
</evidence>
<dbReference type="PANTHER" id="PTHR22705:SF0">
    <property type="entry name" value="ZZ-TYPE ZINC FINGER-CONTAINING PROTEIN 3"/>
    <property type="match status" value="1"/>
</dbReference>
<dbReference type="Gene3D" id="1.10.10.60">
    <property type="entry name" value="Homeodomain-like"/>
    <property type="match status" value="1"/>
</dbReference>
<evidence type="ECO:0000313" key="11">
    <source>
        <dbReference type="Proteomes" id="UP000265703"/>
    </source>
</evidence>
<feature type="domain" description="Myb-like" evidence="7">
    <location>
        <begin position="389"/>
        <end position="438"/>
    </location>
</feature>
<feature type="domain" description="HTH myb-type" evidence="9">
    <location>
        <begin position="389"/>
        <end position="442"/>
    </location>
</feature>
<dbReference type="SMART" id="SM00717">
    <property type="entry name" value="SANT"/>
    <property type="match status" value="1"/>
</dbReference>
<evidence type="ECO:0000256" key="3">
    <source>
        <dbReference type="ARBA" id="ARBA00022833"/>
    </source>
</evidence>
<comment type="caution">
    <text evidence="10">The sequence shown here is derived from an EMBL/GenBank/DDBJ whole genome shotgun (WGS) entry which is preliminary data.</text>
</comment>
<dbReference type="PROSITE" id="PS50135">
    <property type="entry name" value="ZF_ZZ_2"/>
    <property type="match status" value="1"/>
</dbReference>
<dbReference type="PROSITE" id="PS51294">
    <property type="entry name" value="HTH_MYB"/>
    <property type="match status" value="1"/>
</dbReference>
<dbReference type="PANTHER" id="PTHR22705">
    <property type="entry name" value="ZINC FINGER, ZZ DOMAIN CONTAINING 3"/>
    <property type="match status" value="1"/>
</dbReference>